<proteinExistence type="predicted"/>
<accession>A0A7J6A7Y3</accession>
<dbReference type="Proteomes" id="UP000593565">
    <property type="component" value="Unassembled WGS sequence"/>
</dbReference>
<dbReference type="InterPro" id="IPR036872">
    <property type="entry name" value="CH_dom_sf"/>
</dbReference>
<evidence type="ECO:0000313" key="3">
    <source>
        <dbReference type="Proteomes" id="UP000593565"/>
    </source>
</evidence>
<evidence type="ECO:0000313" key="2">
    <source>
        <dbReference type="EMBL" id="KAF4078241.1"/>
    </source>
</evidence>
<comment type="caution">
    <text evidence="2">The sequence shown here is derived from an EMBL/GenBank/DDBJ whole genome shotgun (WGS) entry which is preliminary data.</text>
</comment>
<dbReference type="PROSITE" id="PS50021">
    <property type="entry name" value="CH"/>
    <property type="match status" value="1"/>
</dbReference>
<gene>
    <name evidence="2" type="ORF">AMELA_G00197150</name>
</gene>
<dbReference type="InterPro" id="IPR027328">
    <property type="entry name" value="MAPRE"/>
</dbReference>
<sequence length="361" mass="39783">MAILEWGATVVCQGNTRALALGEELHRIVTINGVLVLVRAGAAYCQLMDLLNPGCIDLRNVKFKVDDEIDMTNNYKLLEGAFIKTSINKTLEIEKLVSGNFTETLNLLRWFKVYFEHNFAGHSYNPVVARGGQILEPCVPKKPRALMQLDFSAGPEGISENVDRKVEGKVPDSFYSSQAVLCFVRKYCTSVSASTDSSIVCSKAKQVLGQKYPTDIVAFCNQAPYCMYMYHEGEKAYVLLIGYFDQTAGESKVRLLDVIDEMQSTLLNCVVETLKKFEISLANLAAFYSNAPNLTELISGLKALNPGTVSLCSLTGVAEQACQSGITAMEMSAQIQELISAVHQHFPSLPNFLKEQLNNMG</sequence>
<dbReference type="SUPFAM" id="SSF47576">
    <property type="entry name" value="Calponin-homology domain, CH-domain"/>
    <property type="match status" value="1"/>
</dbReference>
<dbReference type="EMBL" id="JAAGNN010000017">
    <property type="protein sequence ID" value="KAF4078241.1"/>
    <property type="molecule type" value="Genomic_DNA"/>
</dbReference>
<name>A0A7J6A7Y3_AMEME</name>
<dbReference type="AlphaFoldDB" id="A0A7J6A7Y3"/>
<protein>
    <recommendedName>
        <fullName evidence="1">Calponin-homology (CH) domain-containing protein</fullName>
    </recommendedName>
</protein>
<evidence type="ECO:0000259" key="1">
    <source>
        <dbReference type="PROSITE" id="PS50021"/>
    </source>
</evidence>
<dbReference type="Gene3D" id="1.10.418.10">
    <property type="entry name" value="Calponin-like domain"/>
    <property type="match status" value="1"/>
</dbReference>
<dbReference type="InterPro" id="IPR001715">
    <property type="entry name" value="CH_dom"/>
</dbReference>
<reference evidence="2 3" key="1">
    <citation type="submission" date="2020-02" db="EMBL/GenBank/DDBJ databases">
        <title>A chromosome-scale genome assembly of the black bullhead catfish (Ameiurus melas).</title>
        <authorList>
            <person name="Wen M."/>
            <person name="Zham M."/>
            <person name="Cabau C."/>
            <person name="Klopp C."/>
            <person name="Donnadieu C."/>
            <person name="Roques C."/>
            <person name="Bouchez O."/>
            <person name="Lampietro C."/>
            <person name="Jouanno E."/>
            <person name="Herpin A."/>
            <person name="Louis A."/>
            <person name="Berthelot C."/>
            <person name="Parey E."/>
            <person name="Roest-Crollius H."/>
            <person name="Braasch I."/>
            <person name="Postlethwait J."/>
            <person name="Robinson-Rechavi M."/>
            <person name="Echchiki A."/>
            <person name="Begum T."/>
            <person name="Montfort J."/>
            <person name="Schartl M."/>
            <person name="Bobe J."/>
            <person name="Guiguen Y."/>
        </authorList>
    </citation>
    <scope>NUCLEOTIDE SEQUENCE [LARGE SCALE GENOMIC DNA]</scope>
    <source>
        <strain evidence="2">M_S1</strain>
        <tissue evidence="2">Blood</tissue>
    </source>
</reference>
<keyword evidence="3" id="KW-1185">Reference proteome</keyword>
<dbReference type="Pfam" id="PF00307">
    <property type="entry name" value="CH"/>
    <property type="match status" value="1"/>
</dbReference>
<dbReference type="PANTHER" id="PTHR10623">
    <property type="entry name" value="MICROTUBULE-ASSOCIATED PROTEIN RP/EB FAMILY MEMBER"/>
    <property type="match status" value="1"/>
</dbReference>
<dbReference type="GO" id="GO:0008017">
    <property type="term" value="F:microtubule binding"/>
    <property type="evidence" value="ECO:0007669"/>
    <property type="project" value="InterPro"/>
</dbReference>
<organism evidence="2 3">
    <name type="scientific">Ameiurus melas</name>
    <name type="common">Black bullhead</name>
    <name type="synonym">Silurus melas</name>
    <dbReference type="NCBI Taxonomy" id="219545"/>
    <lineage>
        <taxon>Eukaryota</taxon>
        <taxon>Metazoa</taxon>
        <taxon>Chordata</taxon>
        <taxon>Craniata</taxon>
        <taxon>Vertebrata</taxon>
        <taxon>Euteleostomi</taxon>
        <taxon>Actinopterygii</taxon>
        <taxon>Neopterygii</taxon>
        <taxon>Teleostei</taxon>
        <taxon>Ostariophysi</taxon>
        <taxon>Siluriformes</taxon>
        <taxon>Ictaluridae</taxon>
        <taxon>Ameiurus</taxon>
    </lineage>
</organism>
<feature type="domain" description="Calponin-homology (CH)" evidence="1">
    <location>
        <begin position="1"/>
        <end position="116"/>
    </location>
</feature>